<reference evidence="1" key="1">
    <citation type="submission" date="2023-04" db="EMBL/GenBank/DDBJ databases">
        <title>A chromosome-level genome assembly of the parasitoid wasp Eretmocerus hayati.</title>
        <authorList>
            <person name="Zhong Y."/>
            <person name="Liu S."/>
            <person name="Liu Y."/>
        </authorList>
    </citation>
    <scope>NUCLEOTIDE SEQUENCE</scope>
    <source>
        <strain evidence="1">ZJU_SS_LIU_2023</strain>
    </source>
</reference>
<organism evidence="1 2">
    <name type="scientific">Eretmocerus hayati</name>
    <dbReference type="NCBI Taxonomy" id="131215"/>
    <lineage>
        <taxon>Eukaryota</taxon>
        <taxon>Metazoa</taxon>
        <taxon>Ecdysozoa</taxon>
        <taxon>Arthropoda</taxon>
        <taxon>Hexapoda</taxon>
        <taxon>Insecta</taxon>
        <taxon>Pterygota</taxon>
        <taxon>Neoptera</taxon>
        <taxon>Endopterygota</taxon>
        <taxon>Hymenoptera</taxon>
        <taxon>Apocrita</taxon>
        <taxon>Proctotrupomorpha</taxon>
        <taxon>Chalcidoidea</taxon>
        <taxon>Aphelinidae</taxon>
        <taxon>Aphelininae</taxon>
        <taxon>Eretmocerus</taxon>
    </lineage>
</organism>
<sequence>MEKNNNAHSEEGKPDESLMKTVLELVKFFADYDAKGMIPRKSSEKSMIFRDEGNKLYRQNKHTETHYRKVLSFYTKSIAYAPLESEELALALSNRSTLWLHLHRYDLSLIDIDKALQLTKPTTELSGRLQTRKLKCLNLYKSYMAVEDDNQELKPMINRLYSSPKLFRLVNEEKPEVPRFIDDVMPELPKFKSSKSIHCAADSITMLHNKKYGRHYIAARDIKPGEVLMSEESPYVSVEFDQMYLICSHCLAFAWTAIPCDHCVFAVYCSETCKNIAWSQYHDVQCSILPFLNSGVYEEKDLSSVNELVRMTIIILKREGLETVLKKEKHEQQKKDATNLCNPDPMSGGKFKSIDSLMLSSYDTENDEKDITITVTTLLSLLFTSEDILRDHFRYNRGKVDHDTLFSLGIVLKRFYLIQKLNSFKFQVSPCVCNDHTMCRIKPDEVFYRGSILGFYSSLFNHSCDPNVSKIFLPGPKIVFFAVRPIKQGEQLFISYVPAPEWGKESRQKRLQEKYSFSCDCKRCKADWQGLYGLFPQVTINFSVIVMQSGEYF</sequence>
<dbReference type="Proteomes" id="UP001239111">
    <property type="component" value="Chromosome 4"/>
</dbReference>
<name>A0ACC2N2E3_9HYME</name>
<accession>A0ACC2N2E3</accession>
<proteinExistence type="predicted"/>
<evidence type="ECO:0000313" key="2">
    <source>
        <dbReference type="Proteomes" id="UP001239111"/>
    </source>
</evidence>
<keyword evidence="2" id="KW-1185">Reference proteome</keyword>
<dbReference type="EMBL" id="CM056744">
    <property type="protein sequence ID" value="KAJ8665312.1"/>
    <property type="molecule type" value="Genomic_DNA"/>
</dbReference>
<gene>
    <name evidence="1" type="ORF">QAD02_006974</name>
</gene>
<comment type="caution">
    <text evidence="1">The sequence shown here is derived from an EMBL/GenBank/DDBJ whole genome shotgun (WGS) entry which is preliminary data.</text>
</comment>
<protein>
    <submittedName>
        <fullName evidence="1">Uncharacterized protein</fullName>
    </submittedName>
</protein>
<evidence type="ECO:0000313" key="1">
    <source>
        <dbReference type="EMBL" id="KAJ8665312.1"/>
    </source>
</evidence>